<feature type="compositionally biased region" description="Gly residues" evidence="1">
    <location>
        <begin position="50"/>
        <end position="63"/>
    </location>
</feature>
<name>A0ABP6N675_9ACTN</name>
<sequence length="71" mass="7278">MTAGKPVLTFRPGFRRIPQVAGRFRGRARPGGPSGGWNAFSAPELAAGGRPAGPGGGRYGPGGFRSARFPP</sequence>
<proteinExistence type="predicted"/>
<comment type="caution">
    <text evidence="2">The sequence shown here is derived from an EMBL/GenBank/DDBJ whole genome shotgun (WGS) entry which is preliminary data.</text>
</comment>
<dbReference type="EMBL" id="BAAAUT010000022">
    <property type="protein sequence ID" value="GAA3137368.1"/>
    <property type="molecule type" value="Genomic_DNA"/>
</dbReference>
<feature type="region of interest" description="Disordered" evidence="1">
    <location>
        <begin position="25"/>
        <end position="71"/>
    </location>
</feature>
<reference evidence="3" key="1">
    <citation type="journal article" date="2019" name="Int. J. Syst. Evol. Microbiol.">
        <title>The Global Catalogue of Microorganisms (GCM) 10K type strain sequencing project: providing services to taxonomists for standard genome sequencing and annotation.</title>
        <authorList>
            <consortium name="The Broad Institute Genomics Platform"/>
            <consortium name="The Broad Institute Genome Sequencing Center for Infectious Disease"/>
            <person name="Wu L."/>
            <person name="Ma J."/>
        </authorList>
    </citation>
    <scope>NUCLEOTIDE SEQUENCE [LARGE SCALE GENOMIC DNA]</scope>
    <source>
        <strain evidence="3">JCM 9373</strain>
    </source>
</reference>
<protein>
    <submittedName>
        <fullName evidence="2">Uncharacterized protein</fullName>
    </submittedName>
</protein>
<organism evidence="2 3">
    <name type="scientific">Planomonospora alba</name>
    <dbReference type="NCBI Taxonomy" id="161354"/>
    <lineage>
        <taxon>Bacteria</taxon>
        <taxon>Bacillati</taxon>
        <taxon>Actinomycetota</taxon>
        <taxon>Actinomycetes</taxon>
        <taxon>Streptosporangiales</taxon>
        <taxon>Streptosporangiaceae</taxon>
        <taxon>Planomonospora</taxon>
    </lineage>
</organism>
<gene>
    <name evidence="2" type="ORF">GCM10010466_30310</name>
</gene>
<evidence type="ECO:0000256" key="1">
    <source>
        <dbReference type="SAM" id="MobiDB-lite"/>
    </source>
</evidence>
<evidence type="ECO:0000313" key="3">
    <source>
        <dbReference type="Proteomes" id="UP001500320"/>
    </source>
</evidence>
<evidence type="ECO:0000313" key="2">
    <source>
        <dbReference type="EMBL" id="GAA3137368.1"/>
    </source>
</evidence>
<keyword evidence="3" id="KW-1185">Reference proteome</keyword>
<dbReference type="Proteomes" id="UP001500320">
    <property type="component" value="Unassembled WGS sequence"/>
</dbReference>
<accession>A0ABP6N675</accession>